<evidence type="ECO:0000313" key="1">
    <source>
        <dbReference type="EMBL" id="CAB4155764.1"/>
    </source>
</evidence>
<proteinExistence type="predicted"/>
<protein>
    <submittedName>
        <fullName evidence="1">Uncharacterized protein</fullName>
    </submittedName>
</protein>
<dbReference type="EMBL" id="LR796631">
    <property type="protein sequence ID" value="CAB4155764.1"/>
    <property type="molecule type" value="Genomic_DNA"/>
</dbReference>
<gene>
    <name evidence="1" type="ORF">UFOVP673_20</name>
</gene>
<accession>A0A6J5NK42</accession>
<reference evidence="1" key="1">
    <citation type="submission" date="2020-04" db="EMBL/GenBank/DDBJ databases">
        <authorList>
            <person name="Chiriac C."/>
            <person name="Salcher M."/>
            <person name="Ghai R."/>
            <person name="Kavagutti S V."/>
        </authorList>
    </citation>
    <scope>NUCLEOTIDE SEQUENCE</scope>
</reference>
<name>A0A6J5NK42_9CAUD</name>
<sequence>MANVYTTFATDQLAALADGSERPTLPLNGGNVHTVQVTRTAYTAATADPLYLVRLPKGARVIPNSCSVDHGDAGDALTGDVGYIYDDGTGAAAAYADNLALGTSAGSKQFHGFPGTANTAPVTLTAPAWVYVTWGTATNPASHTQLWTITYTLA</sequence>
<organism evidence="1">
    <name type="scientific">uncultured Caudovirales phage</name>
    <dbReference type="NCBI Taxonomy" id="2100421"/>
    <lineage>
        <taxon>Viruses</taxon>
        <taxon>Duplodnaviria</taxon>
        <taxon>Heunggongvirae</taxon>
        <taxon>Uroviricota</taxon>
        <taxon>Caudoviricetes</taxon>
        <taxon>Peduoviridae</taxon>
        <taxon>Maltschvirus</taxon>
        <taxon>Maltschvirus maltsch</taxon>
    </lineage>
</organism>